<dbReference type="Proteomes" id="UP001597151">
    <property type="component" value="Unassembled WGS sequence"/>
</dbReference>
<evidence type="ECO:0000313" key="2">
    <source>
        <dbReference type="EMBL" id="MFD1196654.1"/>
    </source>
</evidence>
<organism evidence="2 3">
    <name type="scientific">Seohaeicola saemankumensis</name>
    <dbReference type="NCBI Taxonomy" id="481181"/>
    <lineage>
        <taxon>Bacteria</taxon>
        <taxon>Pseudomonadati</taxon>
        <taxon>Pseudomonadota</taxon>
        <taxon>Alphaproteobacteria</taxon>
        <taxon>Rhodobacterales</taxon>
        <taxon>Roseobacteraceae</taxon>
        <taxon>Seohaeicola</taxon>
    </lineage>
</organism>
<gene>
    <name evidence="2" type="ORF">ACFQ3C_18480</name>
</gene>
<reference evidence="3" key="1">
    <citation type="journal article" date="2019" name="Int. J. Syst. Evol. Microbiol.">
        <title>The Global Catalogue of Microorganisms (GCM) 10K type strain sequencing project: providing services to taxonomists for standard genome sequencing and annotation.</title>
        <authorList>
            <consortium name="The Broad Institute Genomics Platform"/>
            <consortium name="The Broad Institute Genome Sequencing Center for Infectious Disease"/>
            <person name="Wu L."/>
            <person name="Ma J."/>
        </authorList>
    </citation>
    <scope>NUCLEOTIDE SEQUENCE [LARGE SCALE GENOMIC DNA]</scope>
    <source>
        <strain evidence="3">CCUG 55328</strain>
    </source>
</reference>
<proteinExistence type="predicted"/>
<feature type="transmembrane region" description="Helical" evidence="1">
    <location>
        <begin position="6"/>
        <end position="25"/>
    </location>
</feature>
<evidence type="ECO:0000313" key="3">
    <source>
        <dbReference type="Proteomes" id="UP001597151"/>
    </source>
</evidence>
<keyword evidence="1" id="KW-1133">Transmembrane helix</keyword>
<sequence length="46" mass="5027">MSRNSLFILIGALAICVLGASYLYYQERQKGIDIQIDGHGVSIKGN</sequence>
<dbReference type="EMBL" id="JBHTKR010000010">
    <property type="protein sequence ID" value="MFD1196654.1"/>
    <property type="molecule type" value="Genomic_DNA"/>
</dbReference>
<dbReference type="RefSeq" id="WP_380795054.1">
    <property type="nucleotide sequence ID" value="NZ_JBHTKR010000010.1"/>
</dbReference>
<evidence type="ECO:0000256" key="1">
    <source>
        <dbReference type="SAM" id="Phobius"/>
    </source>
</evidence>
<protein>
    <submittedName>
        <fullName evidence="2">Uncharacterized protein</fullName>
    </submittedName>
</protein>
<keyword evidence="1" id="KW-0812">Transmembrane</keyword>
<keyword evidence="3" id="KW-1185">Reference proteome</keyword>
<keyword evidence="1" id="KW-0472">Membrane</keyword>
<comment type="caution">
    <text evidence="2">The sequence shown here is derived from an EMBL/GenBank/DDBJ whole genome shotgun (WGS) entry which is preliminary data.</text>
</comment>
<name>A0ABW3THJ0_9RHOB</name>
<accession>A0ABW3THJ0</accession>